<dbReference type="Pfam" id="PF17779">
    <property type="entry name" value="WHD_NOD2"/>
    <property type="match status" value="1"/>
</dbReference>
<dbReference type="InterPro" id="IPR004020">
    <property type="entry name" value="DAPIN"/>
</dbReference>
<evidence type="ECO:0000259" key="7">
    <source>
        <dbReference type="PROSITE" id="PS50188"/>
    </source>
</evidence>
<dbReference type="Pfam" id="PF17776">
    <property type="entry name" value="NLRC4_HD2"/>
    <property type="match status" value="1"/>
</dbReference>
<keyword evidence="11" id="KW-1185">Reference proteome</keyword>
<keyword evidence="4" id="KW-0677">Repeat</keyword>
<dbReference type="InterPro" id="IPR027417">
    <property type="entry name" value="P-loop_NTPase"/>
</dbReference>
<dbReference type="CDD" id="cd08321">
    <property type="entry name" value="Pyrin_ASC-like"/>
    <property type="match status" value="1"/>
</dbReference>
<dbReference type="SMART" id="SM01289">
    <property type="entry name" value="PYRIN"/>
    <property type="match status" value="1"/>
</dbReference>
<evidence type="ECO:0000313" key="11">
    <source>
        <dbReference type="Proteomes" id="UP000472260"/>
    </source>
</evidence>
<accession>A0A671RDB9</accession>
<evidence type="ECO:0000256" key="3">
    <source>
        <dbReference type="ARBA" id="ARBA00022614"/>
    </source>
</evidence>
<dbReference type="PRINTS" id="PR01407">
    <property type="entry name" value="BUTYPHLNCDUF"/>
</dbReference>
<dbReference type="SUPFAM" id="SSF52047">
    <property type="entry name" value="RNI-like"/>
    <property type="match status" value="1"/>
</dbReference>
<name>A0A671RDB9_9TELE</name>
<feature type="domain" description="NACHT" evidence="9">
    <location>
        <begin position="186"/>
        <end position="320"/>
    </location>
</feature>
<keyword evidence="3" id="KW-0433">Leucine-rich repeat</keyword>
<dbReference type="InterPro" id="IPR041075">
    <property type="entry name" value="NOD1/2_WH"/>
</dbReference>
<dbReference type="GO" id="GO:0005737">
    <property type="term" value="C:cytoplasm"/>
    <property type="evidence" value="ECO:0007669"/>
    <property type="project" value="UniProtKB-SubCell"/>
</dbReference>
<reference evidence="10" key="1">
    <citation type="submission" date="2025-08" db="UniProtKB">
        <authorList>
            <consortium name="Ensembl"/>
        </authorList>
    </citation>
    <scope>IDENTIFICATION</scope>
</reference>
<evidence type="ECO:0000256" key="2">
    <source>
        <dbReference type="ARBA" id="ARBA00022490"/>
    </source>
</evidence>
<dbReference type="InterPro" id="IPR041267">
    <property type="entry name" value="NLRP_HD2"/>
</dbReference>
<keyword evidence="6" id="KW-0067">ATP-binding</keyword>
<dbReference type="SUPFAM" id="SSF47986">
    <property type="entry name" value="DEATH domain"/>
    <property type="match status" value="1"/>
</dbReference>
<evidence type="ECO:0000256" key="4">
    <source>
        <dbReference type="ARBA" id="ARBA00022737"/>
    </source>
</evidence>
<dbReference type="SMART" id="SM00368">
    <property type="entry name" value="LRR_RI"/>
    <property type="match status" value="2"/>
</dbReference>
<dbReference type="PROSITE" id="PS50837">
    <property type="entry name" value="NACHT"/>
    <property type="match status" value="1"/>
</dbReference>
<dbReference type="FunFam" id="3.40.50.300:FF:000960">
    <property type="entry name" value="Si:ch211-196f19.1"/>
    <property type="match status" value="1"/>
</dbReference>
<dbReference type="Pfam" id="PF00622">
    <property type="entry name" value="SPRY"/>
    <property type="match status" value="1"/>
</dbReference>
<evidence type="ECO:0000256" key="5">
    <source>
        <dbReference type="ARBA" id="ARBA00022741"/>
    </source>
</evidence>
<dbReference type="Pfam" id="PF13765">
    <property type="entry name" value="PRY"/>
    <property type="match status" value="1"/>
</dbReference>
<dbReference type="InterPro" id="IPR032675">
    <property type="entry name" value="LRR_dom_sf"/>
</dbReference>
<dbReference type="Gene3D" id="3.40.50.300">
    <property type="entry name" value="P-loop containing nucleotide triphosphate hydrolases"/>
    <property type="match status" value="1"/>
</dbReference>
<dbReference type="InterPro" id="IPR007111">
    <property type="entry name" value="NACHT_NTPase"/>
</dbReference>
<dbReference type="InterPro" id="IPR006574">
    <property type="entry name" value="PRY"/>
</dbReference>
<dbReference type="SMART" id="SM00449">
    <property type="entry name" value="SPRY"/>
    <property type="match status" value="1"/>
</dbReference>
<sequence length="968" mass="110371">MASVKELLVNSLKDLVKADLREFQWHLKNHECVSASAMDKADVLNTVDKMVACFGAEAVKITVDILKKMNQNLLAEELENEHKQGSTAEDSKAGIPDYGEIGLRLKNRLQEDYKRILVGNSQTGHQKYLNDIYTDLFVVENETGGIVSDHEVRQIELNIHQITVKDTTILCNDLFKVQYDTGRQNKKVLTMGIAGVGKTVSVNKFILDWAEERENQDILFIFPLPFRRLNMITKNCSLMELLNECFFSDPEELPSLPEDDGKVMFIFDGLDECHFPLGFHDSDGFTDVHEQTTVSKIVTNLIKRHLVPSALIWITSRPAAAGLIPRDYIDQVTEVRGFNDEQKEQYFIKNSSPEVAGNIIRHIRKSRSLYIMCHIPVFCWISLTVLQPLLARESNGKTPTTLTEMYTNFLLSQKVQMEKKYSDNPELKFKARSFDQIVLKLGKLAFQQLEKGNLIFYKEDLEECGLDVSEGSVLSGLCTQIFQTEKVVSARNIYSFVHLSVQEFLAALYVFLIYKDEKSNLFLQTWRKTLSWKLSNKQLFHLLKSAVNKALQSKNGHLDLFLRFLLGLSLESNQSDLKELLPELKLSTVNIKEIVDYIKQTIEKEKSVERTINLFYCLSELKYDFVKDIQKNLSSGNLSAQNLSSAQWSALVFVLLMSEVTQDKLELQKYKRSEEALMRMLPVITNTRRALLQSCNLTVECCESLSSVLQSSILRELDLSNNDLQDSGVKLLSDGLKSPNCQLEILRLSGCMVKEEGCGYLSAALSSNPSHLRELDLSDPIINSVLSLFLCSGACDLTLDPNTAHTRLFLSDENREIMLVYEHQPYPDHPERFEFCDQVLCVESLTGRHYWEAEWSGRFAIIAVSYKGISRKERKACWFGYNDKSWSLWYFDDRFTIRHNNKKTYIPAPSSSTRAGVYLDCPAGTLSFYSVSDTHTLTHLHTFNTTFTEPLYAGFGVHYDSSLSLCQI</sequence>
<comment type="subcellular location">
    <subcellularLocation>
        <location evidence="1">Cytoplasm</location>
    </subcellularLocation>
</comment>
<dbReference type="Gene3D" id="2.60.120.920">
    <property type="match status" value="1"/>
</dbReference>
<dbReference type="InterPro" id="IPR029495">
    <property type="entry name" value="NACHT-assoc"/>
</dbReference>
<organism evidence="10 11">
    <name type="scientific">Sinocyclocheilus anshuiensis</name>
    <dbReference type="NCBI Taxonomy" id="1608454"/>
    <lineage>
        <taxon>Eukaryota</taxon>
        <taxon>Metazoa</taxon>
        <taxon>Chordata</taxon>
        <taxon>Craniata</taxon>
        <taxon>Vertebrata</taxon>
        <taxon>Euteleostomi</taxon>
        <taxon>Actinopterygii</taxon>
        <taxon>Neopterygii</taxon>
        <taxon>Teleostei</taxon>
        <taxon>Ostariophysi</taxon>
        <taxon>Cypriniformes</taxon>
        <taxon>Cyprinidae</taxon>
        <taxon>Cyprininae</taxon>
        <taxon>Sinocyclocheilus</taxon>
    </lineage>
</organism>
<dbReference type="InterPro" id="IPR013320">
    <property type="entry name" value="ConA-like_dom_sf"/>
</dbReference>
<dbReference type="InterPro" id="IPR003877">
    <property type="entry name" value="SPRY_dom"/>
</dbReference>
<dbReference type="Pfam" id="PF05729">
    <property type="entry name" value="NACHT"/>
    <property type="match status" value="1"/>
</dbReference>
<dbReference type="FunFam" id="2.60.120.920:FF:000037">
    <property type="entry name" value="Si:dkey-191j3.2"/>
    <property type="match status" value="1"/>
</dbReference>
<evidence type="ECO:0000256" key="1">
    <source>
        <dbReference type="ARBA" id="ARBA00004496"/>
    </source>
</evidence>
<dbReference type="Gene3D" id="1.10.533.10">
    <property type="entry name" value="Death Domain, Fas"/>
    <property type="match status" value="1"/>
</dbReference>
<evidence type="ECO:0000256" key="6">
    <source>
        <dbReference type="ARBA" id="ARBA00022840"/>
    </source>
</evidence>
<dbReference type="AlphaFoldDB" id="A0A671RDB9"/>
<dbReference type="PANTHER" id="PTHR24106">
    <property type="entry name" value="NACHT, LRR AND CARD DOMAINS-CONTAINING"/>
    <property type="match status" value="1"/>
</dbReference>
<proteinExistence type="predicted"/>
<dbReference type="SMART" id="SM01288">
    <property type="entry name" value="FISNA"/>
    <property type="match status" value="1"/>
</dbReference>
<dbReference type="InterPro" id="IPR043136">
    <property type="entry name" value="B30.2/SPRY_sf"/>
</dbReference>
<dbReference type="Proteomes" id="UP000472260">
    <property type="component" value="Unassembled WGS sequence"/>
</dbReference>
<dbReference type="PROSITE" id="PS50824">
    <property type="entry name" value="DAPIN"/>
    <property type="match status" value="1"/>
</dbReference>
<feature type="domain" description="B30.2/SPRY" evidence="7">
    <location>
        <begin position="777"/>
        <end position="968"/>
    </location>
</feature>
<evidence type="ECO:0000259" key="8">
    <source>
        <dbReference type="PROSITE" id="PS50824"/>
    </source>
</evidence>
<dbReference type="InterPro" id="IPR011029">
    <property type="entry name" value="DEATH-like_dom_sf"/>
</dbReference>
<feature type="domain" description="Pyrin" evidence="8">
    <location>
        <begin position="1"/>
        <end position="84"/>
    </location>
</feature>
<dbReference type="InterPro" id="IPR001870">
    <property type="entry name" value="B30.2/SPRY"/>
</dbReference>
<dbReference type="InterPro" id="IPR003879">
    <property type="entry name" value="Butyrophylin_SPRY"/>
</dbReference>
<dbReference type="PROSITE" id="PS50188">
    <property type="entry name" value="B302_SPRY"/>
    <property type="match status" value="1"/>
</dbReference>
<dbReference type="SUPFAM" id="SSF49899">
    <property type="entry name" value="Concanavalin A-like lectins/glucanases"/>
    <property type="match status" value="1"/>
</dbReference>
<dbReference type="Gene3D" id="3.80.10.10">
    <property type="entry name" value="Ribonuclease Inhibitor"/>
    <property type="match status" value="1"/>
</dbReference>
<evidence type="ECO:0000259" key="9">
    <source>
        <dbReference type="PROSITE" id="PS50837"/>
    </source>
</evidence>
<evidence type="ECO:0000313" key="10">
    <source>
        <dbReference type="Ensembl" id="ENSSANP00000081221.1"/>
    </source>
</evidence>
<evidence type="ECO:0008006" key="12">
    <source>
        <dbReference type="Google" id="ProtNLM"/>
    </source>
</evidence>
<keyword evidence="5" id="KW-0547">Nucleotide-binding</keyword>
<dbReference type="Pfam" id="PF14484">
    <property type="entry name" value="FISNA"/>
    <property type="match status" value="1"/>
</dbReference>
<dbReference type="SMART" id="SM00589">
    <property type="entry name" value="PRY"/>
    <property type="match status" value="1"/>
</dbReference>
<dbReference type="CDD" id="cd16040">
    <property type="entry name" value="SPRY_PRY_SNTX"/>
    <property type="match status" value="1"/>
</dbReference>
<dbReference type="Ensembl" id="ENSSANT00000086315.1">
    <property type="protein sequence ID" value="ENSSANP00000081221.1"/>
    <property type="gene ID" value="ENSSANG00000040362.1"/>
</dbReference>
<dbReference type="Pfam" id="PF02758">
    <property type="entry name" value="PYRIN"/>
    <property type="match status" value="1"/>
</dbReference>
<protein>
    <recommendedName>
        <fullName evidence="12">B30.2/SPRY domain-containing protein</fullName>
    </recommendedName>
</protein>
<dbReference type="GO" id="GO:0005524">
    <property type="term" value="F:ATP binding"/>
    <property type="evidence" value="ECO:0007669"/>
    <property type="project" value="UniProtKB-KW"/>
</dbReference>
<keyword evidence="2" id="KW-0963">Cytoplasm</keyword>
<reference evidence="10" key="2">
    <citation type="submission" date="2025-09" db="UniProtKB">
        <authorList>
            <consortium name="Ensembl"/>
        </authorList>
    </citation>
    <scope>IDENTIFICATION</scope>
</reference>
<dbReference type="InterPro" id="IPR051261">
    <property type="entry name" value="NLR"/>
</dbReference>